<evidence type="ECO:0000313" key="1">
    <source>
        <dbReference type="EMBL" id="MDH6063046.1"/>
    </source>
</evidence>
<dbReference type="EMBL" id="JANQDL010000035">
    <property type="protein sequence ID" value="MDH6063046.1"/>
    <property type="molecule type" value="Genomic_DNA"/>
</dbReference>
<accession>A0AA43GX10</accession>
<sequence length="249" mass="26439">MYGTAVSFSQFRSGNYWKTISVALLLCIISIQPGLAQEQGKLLRTLSVSGRGVAKIPTTLSQVSLSVEVQSKTAQSAQEEAARRSSAVVALLKTRNVEKLQTTGISLNPVYSYNNNAQRITGYAANNTVSFRIYTDKVGNVLDEAVRVGATGINGVSFVASDEAIASAQQQALRQATLDAQQQANAIFSTLGFKAKEVLSIQVNAASASPLPVMFQRVEAAKLASADYSTPVIGGEQQVEASVTLQIGY</sequence>
<organism evidence="1 2">
    <name type="scientific">Umezakia ovalisporum FSS-62</name>
    <dbReference type="NCBI Taxonomy" id="2971776"/>
    <lineage>
        <taxon>Bacteria</taxon>
        <taxon>Bacillati</taxon>
        <taxon>Cyanobacteriota</taxon>
        <taxon>Cyanophyceae</taxon>
        <taxon>Nostocales</taxon>
        <taxon>Nodulariaceae</taxon>
        <taxon>Umezakia</taxon>
    </lineage>
</organism>
<dbReference type="PANTHER" id="PTHR34387:SF1">
    <property type="entry name" value="PERIPLASMIC IMMUNOGENIC PROTEIN"/>
    <property type="match status" value="1"/>
</dbReference>
<dbReference type="InterPro" id="IPR007497">
    <property type="entry name" value="SIMPL/DUF541"/>
</dbReference>
<reference evidence="1 2" key="1">
    <citation type="journal article" date="2023" name="J. Phycol.">
        <title>Chrysosporum ovalisporum is synonymous with the true-branching cyanobacterium Umezakia natans (Nostocales/Aphanizomenonaceae).</title>
        <authorList>
            <person name="McGregor G.B."/>
            <person name="Sendall B.C."/>
            <person name="Niiyama Y."/>
            <person name="Tuji A."/>
            <person name="Willis A."/>
        </authorList>
    </citation>
    <scope>NUCLEOTIDE SEQUENCE [LARGE SCALE GENOMIC DNA]</scope>
    <source>
        <strain evidence="1 2">FSS-62</strain>
    </source>
</reference>
<protein>
    <submittedName>
        <fullName evidence="1">SIMPL domain-containing protein</fullName>
    </submittedName>
</protein>
<comment type="caution">
    <text evidence="1">The sequence shown here is derived from an EMBL/GenBank/DDBJ whole genome shotgun (WGS) entry which is preliminary data.</text>
</comment>
<dbReference type="InterPro" id="IPR052022">
    <property type="entry name" value="26kDa_periplasmic_antigen"/>
</dbReference>
<dbReference type="Proteomes" id="UP001159370">
    <property type="component" value="Unassembled WGS sequence"/>
</dbReference>
<dbReference type="AlphaFoldDB" id="A0AA43GX10"/>
<dbReference type="Gene3D" id="3.30.110.170">
    <property type="entry name" value="Protein of unknown function (DUF541), domain 1"/>
    <property type="match status" value="1"/>
</dbReference>
<dbReference type="GeneID" id="83686651"/>
<dbReference type="GO" id="GO:0006974">
    <property type="term" value="P:DNA damage response"/>
    <property type="evidence" value="ECO:0007669"/>
    <property type="project" value="TreeGrafter"/>
</dbReference>
<dbReference type="Gene3D" id="3.30.70.2970">
    <property type="entry name" value="Protein of unknown function (DUF541), domain 2"/>
    <property type="match status" value="1"/>
</dbReference>
<dbReference type="PANTHER" id="PTHR34387">
    <property type="entry name" value="SLR1258 PROTEIN"/>
    <property type="match status" value="1"/>
</dbReference>
<name>A0AA43GX10_9CYAN</name>
<evidence type="ECO:0000313" key="2">
    <source>
        <dbReference type="Proteomes" id="UP001159370"/>
    </source>
</evidence>
<dbReference type="Pfam" id="PF04402">
    <property type="entry name" value="SIMPL"/>
    <property type="match status" value="1"/>
</dbReference>
<proteinExistence type="predicted"/>
<dbReference type="RefSeq" id="WP_280652679.1">
    <property type="nucleotide sequence ID" value="NZ_JANQDL010000035.1"/>
</dbReference>
<gene>
    <name evidence="1" type="ORF">NWP23_04440</name>
</gene>